<keyword evidence="1" id="KW-0808">Transferase</keyword>
<keyword evidence="1" id="KW-0548">Nucleotidyltransferase</keyword>
<comment type="caution">
    <text evidence="1">The sequence shown here is derived from an EMBL/GenBank/DDBJ whole genome shotgun (WGS) entry which is preliminary data.</text>
</comment>
<feature type="non-terminal residue" evidence="1">
    <location>
        <position position="1"/>
    </location>
</feature>
<evidence type="ECO:0000313" key="1">
    <source>
        <dbReference type="EMBL" id="GFC80839.1"/>
    </source>
</evidence>
<sequence>GRDPTYPFLSLLPAVPGHFKKDYPKLRNQNRGNKTRNKTGSNEAAAKAYAIGGGANPDSNVITGTFLLNHCYASMLFNSGVDRSFVSSTFSALLDVAPGCTLGLLCHPFNIDLMPVELGSFDVTIGMDWLAKYHALIVCDEKIVRIPYGDEVLIIRGDDCDGG</sequence>
<dbReference type="GO" id="GO:0003964">
    <property type="term" value="F:RNA-directed DNA polymerase activity"/>
    <property type="evidence" value="ECO:0007669"/>
    <property type="project" value="UniProtKB-KW"/>
</dbReference>
<dbReference type="AlphaFoldDB" id="A0A699R0E7"/>
<protein>
    <submittedName>
        <fullName evidence="1">Reverse transcriptase domain-containing protein</fullName>
    </submittedName>
</protein>
<dbReference type="InterPro" id="IPR021109">
    <property type="entry name" value="Peptidase_aspartic_dom_sf"/>
</dbReference>
<keyword evidence="1" id="KW-0695">RNA-directed DNA polymerase</keyword>
<organism evidence="1">
    <name type="scientific">Tanacetum cinerariifolium</name>
    <name type="common">Dalmatian daisy</name>
    <name type="synonym">Chrysanthemum cinerariifolium</name>
    <dbReference type="NCBI Taxonomy" id="118510"/>
    <lineage>
        <taxon>Eukaryota</taxon>
        <taxon>Viridiplantae</taxon>
        <taxon>Streptophyta</taxon>
        <taxon>Embryophyta</taxon>
        <taxon>Tracheophyta</taxon>
        <taxon>Spermatophyta</taxon>
        <taxon>Magnoliopsida</taxon>
        <taxon>eudicotyledons</taxon>
        <taxon>Gunneridae</taxon>
        <taxon>Pentapetalae</taxon>
        <taxon>asterids</taxon>
        <taxon>campanulids</taxon>
        <taxon>Asterales</taxon>
        <taxon>Asteraceae</taxon>
        <taxon>Asteroideae</taxon>
        <taxon>Anthemideae</taxon>
        <taxon>Anthemidinae</taxon>
        <taxon>Tanacetum</taxon>
    </lineage>
</organism>
<dbReference type="EMBL" id="BKCJ011076973">
    <property type="protein sequence ID" value="GFC80839.1"/>
    <property type="molecule type" value="Genomic_DNA"/>
</dbReference>
<dbReference type="Pfam" id="PF08284">
    <property type="entry name" value="RVP_2"/>
    <property type="match status" value="2"/>
</dbReference>
<name>A0A699R0E7_TANCI</name>
<feature type="non-terminal residue" evidence="1">
    <location>
        <position position="163"/>
    </location>
</feature>
<proteinExistence type="predicted"/>
<accession>A0A699R0E7</accession>
<gene>
    <name evidence="1" type="ORF">Tci_852809</name>
</gene>
<reference evidence="1" key="1">
    <citation type="journal article" date="2019" name="Sci. Rep.">
        <title>Draft genome of Tanacetum cinerariifolium, the natural source of mosquito coil.</title>
        <authorList>
            <person name="Yamashiro T."/>
            <person name="Shiraishi A."/>
            <person name="Satake H."/>
            <person name="Nakayama K."/>
        </authorList>
    </citation>
    <scope>NUCLEOTIDE SEQUENCE</scope>
</reference>
<dbReference type="Gene3D" id="2.40.70.10">
    <property type="entry name" value="Acid Proteases"/>
    <property type="match status" value="1"/>
</dbReference>